<evidence type="ECO:0000313" key="2">
    <source>
        <dbReference type="Proteomes" id="UP000017415"/>
    </source>
</evidence>
<dbReference type="SMART" id="SM00347">
    <property type="entry name" value="HTH_MARR"/>
    <property type="match status" value="1"/>
</dbReference>
<sequence>MIEQWMKLQAIQREINQELSQALKTIPEAILLDELYFLNQSQGQSLTVSDLSKKIGLSISATSRMLVKFEESCRVIERKAGEDKREVQVILTDKGKDLLSEGVSLIEDVLSHYQLNKMEIIIEK</sequence>
<dbReference type="InterPro" id="IPR036390">
    <property type="entry name" value="WH_DNA-bd_sf"/>
</dbReference>
<dbReference type="RefSeq" id="WP_016252135.1">
    <property type="nucleotide sequence ID" value="NZ_ASWI01000004.1"/>
</dbReference>
<gene>
    <name evidence="1" type="ORF">OMO_00473</name>
</gene>
<dbReference type="InterPro" id="IPR000835">
    <property type="entry name" value="HTH_MarR-typ"/>
</dbReference>
<dbReference type="AlphaFoldDB" id="S1RNK5"/>
<dbReference type="eggNOG" id="COG1846">
    <property type="taxonomic scope" value="Bacteria"/>
</dbReference>
<dbReference type="STRING" id="44008.GCA_001318175_00850"/>
<dbReference type="SUPFAM" id="SSF46785">
    <property type="entry name" value="Winged helix' DNA-binding domain"/>
    <property type="match status" value="1"/>
</dbReference>
<proteinExistence type="predicted"/>
<dbReference type="GeneID" id="60871639"/>
<protein>
    <submittedName>
        <fullName evidence="1">Uncharacterized protein</fullName>
    </submittedName>
</protein>
<accession>S1RNK5</accession>
<dbReference type="Gene3D" id="1.10.10.10">
    <property type="entry name" value="Winged helix-like DNA-binding domain superfamily/Winged helix DNA-binding domain"/>
    <property type="match status" value="1"/>
</dbReference>
<dbReference type="PROSITE" id="PS50995">
    <property type="entry name" value="HTH_MARR_2"/>
    <property type="match status" value="1"/>
</dbReference>
<organism evidence="1 2">
    <name type="scientific">Enterococcus cecorum DSM 20682 = ATCC 43198</name>
    <dbReference type="NCBI Taxonomy" id="1121864"/>
    <lineage>
        <taxon>Bacteria</taxon>
        <taxon>Bacillati</taxon>
        <taxon>Bacillota</taxon>
        <taxon>Bacilli</taxon>
        <taxon>Lactobacillales</taxon>
        <taxon>Enterococcaceae</taxon>
        <taxon>Enterococcus</taxon>
    </lineage>
</organism>
<dbReference type="InterPro" id="IPR036388">
    <property type="entry name" value="WH-like_DNA-bd_sf"/>
</dbReference>
<comment type="caution">
    <text evidence="1">The sequence shown here is derived from an EMBL/GenBank/DDBJ whole genome shotgun (WGS) entry which is preliminary data.</text>
</comment>
<reference evidence="1 2" key="1">
    <citation type="submission" date="2013-10" db="EMBL/GenBank/DDBJ databases">
        <title>The Genome Sequence of Enterococcus cecorum DSM 20682 (= ATCC 43198) (Illumina assembly).</title>
        <authorList>
            <consortium name="The Broad Institute Genomics Platform"/>
            <consortium name="The Broad Institute Genome Sequencing Center for Infectious Disease"/>
            <person name="Earl A."/>
            <person name="Russ C."/>
            <person name="Gilmore M."/>
            <person name="Surin D."/>
            <person name="Walker B."/>
            <person name="Young S."/>
            <person name="Zeng Q."/>
            <person name="Gargeya S."/>
            <person name="Fitzgerald M."/>
            <person name="Haas B."/>
            <person name="Abouelleil A."/>
            <person name="Allen A.W."/>
            <person name="Alvarado L."/>
            <person name="Arachchi H.M."/>
            <person name="Berlin A.M."/>
            <person name="Chapman S.B."/>
            <person name="Gainer-Dewar J."/>
            <person name="Goldberg J."/>
            <person name="Griggs A."/>
            <person name="Gujja S."/>
            <person name="Hansen M."/>
            <person name="Howarth C."/>
            <person name="Imamovic A."/>
            <person name="Ireland A."/>
            <person name="Larimer J."/>
            <person name="McCowan C."/>
            <person name="Murphy C."/>
            <person name="Pearson M."/>
            <person name="Poon T.W."/>
            <person name="Priest M."/>
            <person name="Roberts A."/>
            <person name="Saif S."/>
            <person name="Shea T."/>
            <person name="Sisk P."/>
            <person name="Sykes S."/>
            <person name="Wortman J."/>
            <person name="Nusbaum C."/>
            <person name="Birren B."/>
        </authorList>
    </citation>
    <scope>NUCLEOTIDE SEQUENCE [LARGE SCALE GENOMIC DNA]</scope>
    <source>
        <strain evidence="1 2">ATCC 43198</strain>
    </source>
</reference>
<dbReference type="EMBL" id="AHYS01000003">
    <property type="protein sequence ID" value="ESK62223.1"/>
    <property type="molecule type" value="Genomic_DNA"/>
</dbReference>
<dbReference type="GO" id="GO:0003700">
    <property type="term" value="F:DNA-binding transcription factor activity"/>
    <property type="evidence" value="ECO:0007669"/>
    <property type="project" value="InterPro"/>
</dbReference>
<dbReference type="OrthoDB" id="1926989at2"/>
<name>S1RNK5_9ENTE</name>
<evidence type="ECO:0000313" key="1">
    <source>
        <dbReference type="EMBL" id="ESK62223.1"/>
    </source>
</evidence>
<dbReference type="HOGENOM" id="CLU_083287_2_4_9"/>
<keyword evidence="2" id="KW-1185">Reference proteome</keyword>
<dbReference type="PATRIC" id="fig|1121864.4.peg.2002"/>
<dbReference type="Proteomes" id="UP000017415">
    <property type="component" value="Unassembled WGS sequence"/>
</dbReference>